<keyword evidence="4" id="KW-1185">Reference proteome</keyword>
<keyword evidence="2" id="KW-0472">Membrane</keyword>
<evidence type="ECO:0000313" key="4">
    <source>
        <dbReference type="Proteomes" id="UP001519362"/>
    </source>
</evidence>
<feature type="transmembrane region" description="Helical" evidence="2">
    <location>
        <begin position="68"/>
        <end position="90"/>
    </location>
</feature>
<protein>
    <submittedName>
        <fullName evidence="3">Multicomponent Na+:H+ antiporter subunit G</fullName>
    </submittedName>
</protein>
<dbReference type="EMBL" id="JAGIOL010000001">
    <property type="protein sequence ID" value="MBP2437692.1"/>
    <property type="molecule type" value="Genomic_DNA"/>
</dbReference>
<sequence length="116" mass="12149">MNVLQIIGDVLVVIGGLIFLSAALGIMRFPDAYTRISAVGTAGGLGITFVVVGAVMHSPSLADTVKVILIVVLQLTTSAIGTIAIARSAYLTRVPLARRKYDELATAEEEPTTGHE</sequence>
<dbReference type="Pfam" id="PF03334">
    <property type="entry name" value="PhaG_MnhG_YufB"/>
    <property type="match status" value="1"/>
</dbReference>
<accession>A0ABS4ZK74</accession>
<dbReference type="PANTHER" id="PTHR34703">
    <property type="entry name" value="ANTIPORTER SUBUNIT MNHG2-RELATED"/>
    <property type="match status" value="1"/>
</dbReference>
<dbReference type="Proteomes" id="UP001519362">
    <property type="component" value="Unassembled WGS sequence"/>
</dbReference>
<evidence type="ECO:0000256" key="1">
    <source>
        <dbReference type="ARBA" id="ARBA00008404"/>
    </source>
</evidence>
<feature type="transmembrane region" description="Helical" evidence="2">
    <location>
        <begin position="6"/>
        <end position="26"/>
    </location>
</feature>
<name>A0ABS4ZK74_9MICO</name>
<organism evidence="3 4">
    <name type="scientific">Microbacterium amylolyticum</name>
    <dbReference type="NCBI Taxonomy" id="936337"/>
    <lineage>
        <taxon>Bacteria</taxon>
        <taxon>Bacillati</taxon>
        <taxon>Actinomycetota</taxon>
        <taxon>Actinomycetes</taxon>
        <taxon>Micrococcales</taxon>
        <taxon>Microbacteriaceae</taxon>
        <taxon>Microbacterium</taxon>
    </lineage>
</organism>
<keyword evidence="2" id="KW-0812">Transmembrane</keyword>
<dbReference type="InterPro" id="IPR005133">
    <property type="entry name" value="PhaG_MnhG_YufB"/>
</dbReference>
<proteinExistence type="inferred from homology"/>
<evidence type="ECO:0000313" key="3">
    <source>
        <dbReference type="EMBL" id="MBP2437692.1"/>
    </source>
</evidence>
<comment type="caution">
    <text evidence="3">The sequence shown here is derived from an EMBL/GenBank/DDBJ whole genome shotgun (WGS) entry which is preliminary data.</text>
</comment>
<reference evidence="3 4" key="1">
    <citation type="submission" date="2021-03" db="EMBL/GenBank/DDBJ databases">
        <title>Sequencing the genomes of 1000 actinobacteria strains.</title>
        <authorList>
            <person name="Klenk H.-P."/>
        </authorList>
    </citation>
    <scope>NUCLEOTIDE SEQUENCE [LARGE SCALE GENOMIC DNA]</scope>
    <source>
        <strain evidence="3 4">DSM 24221</strain>
    </source>
</reference>
<keyword evidence="2" id="KW-1133">Transmembrane helix</keyword>
<gene>
    <name evidence="3" type="ORF">JOF34_002278</name>
</gene>
<dbReference type="PANTHER" id="PTHR34703:SF1">
    <property type="entry name" value="ANTIPORTER SUBUNIT MNHG2-RELATED"/>
    <property type="match status" value="1"/>
</dbReference>
<dbReference type="RefSeq" id="WP_165133298.1">
    <property type="nucleotide sequence ID" value="NZ_CP049253.1"/>
</dbReference>
<feature type="transmembrane region" description="Helical" evidence="2">
    <location>
        <begin position="38"/>
        <end position="56"/>
    </location>
</feature>
<comment type="similarity">
    <text evidence="1">Belongs to the CPA3 antiporters (TC 2.A.63) subunit G family.</text>
</comment>
<evidence type="ECO:0000256" key="2">
    <source>
        <dbReference type="SAM" id="Phobius"/>
    </source>
</evidence>